<dbReference type="Pfam" id="PF01243">
    <property type="entry name" value="PNPOx_N"/>
    <property type="match status" value="1"/>
</dbReference>
<dbReference type="InterPro" id="IPR012349">
    <property type="entry name" value="Split_barrel_FMN-bd"/>
</dbReference>
<dbReference type="Gene3D" id="2.30.110.10">
    <property type="entry name" value="Electron Transport, Fmn-binding Protein, Chain A"/>
    <property type="match status" value="1"/>
</dbReference>
<name>A0A1C5GYZ8_9ACTN</name>
<gene>
    <name evidence="2" type="ORF">GA0070213_10263</name>
</gene>
<sequence length="148" mass="17092">MTDTPRTRGQRRHDTTHRLEHDIDCWVASADTDGTPHLVPLSFHWDGHTLLLATEADSPTGRNLAGGRARIALGHTRDVVMIDGHVETLDLDALPDERGERFATRTGFDPRTLTPYRWYRIRPHRVQAWREVDEMPGRTLMRHGRWLD</sequence>
<dbReference type="EMBL" id="FMDM01000002">
    <property type="protein sequence ID" value="SCG39015.1"/>
    <property type="molecule type" value="Genomic_DNA"/>
</dbReference>
<proteinExistence type="predicted"/>
<feature type="domain" description="Pyridoxamine 5'-phosphate oxidase N-terminal" evidence="1">
    <location>
        <begin position="25"/>
        <end position="129"/>
    </location>
</feature>
<dbReference type="AlphaFoldDB" id="A0A1C5GYZ8"/>
<dbReference type="Proteomes" id="UP000199360">
    <property type="component" value="Unassembled WGS sequence"/>
</dbReference>
<dbReference type="RefSeq" id="WP_091056938.1">
    <property type="nucleotide sequence ID" value="NZ_FMDM01000002.1"/>
</dbReference>
<dbReference type="STRING" id="745366.GA0070213_10263"/>
<dbReference type="InterPro" id="IPR011576">
    <property type="entry name" value="Pyridox_Oxase_N"/>
</dbReference>
<accession>A0A1C5GYZ8</accession>
<keyword evidence="3" id="KW-1185">Reference proteome</keyword>
<evidence type="ECO:0000313" key="2">
    <source>
        <dbReference type="EMBL" id="SCG39015.1"/>
    </source>
</evidence>
<dbReference type="SUPFAM" id="SSF50475">
    <property type="entry name" value="FMN-binding split barrel"/>
    <property type="match status" value="1"/>
</dbReference>
<organism evidence="2 3">
    <name type="scientific">Micromonospora humi</name>
    <dbReference type="NCBI Taxonomy" id="745366"/>
    <lineage>
        <taxon>Bacteria</taxon>
        <taxon>Bacillati</taxon>
        <taxon>Actinomycetota</taxon>
        <taxon>Actinomycetes</taxon>
        <taxon>Micromonosporales</taxon>
        <taxon>Micromonosporaceae</taxon>
        <taxon>Micromonospora</taxon>
    </lineage>
</organism>
<protein>
    <submittedName>
        <fullName evidence="2">Pyridoxamine 5'-phosphate oxidase</fullName>
    </submittedName>
</protein>
<reference evidence="3" key="1">
    <citation type="submission" date="2016-06" db="EMBL/GenBank/DDBJ databases">
        <authorList>
            <person name="Varghese N."/>
            <person name="Submissions Spin"/>
        </authorList>
    </citation>
    <scope>NUCLEOTIDE SEQUENCE [LARGE SCALE GENOMIC DNA]</scope>
    <source>
        <strain evidence="3">DSM 45647</strain>
    </source>
</reference>
<evidence type="ECO:0000313" key="3">
    <source>
        <dbReference type="Proteomes" id="UP000199360"/>
    </source>
</evidence>
<evidence type="ECO:0000259" key="1">
    <source>
        <dbReference type="Pfam" id="PF01243"/>
    </source>
</evidence>
<dbReference type="OrthoDB" id="3627463at2"/>